<evidence type="ECO:0000313" key="2">
    <source>
        <dbReference type="EMBL" id="TFY74401.1"/>
    </source>
</evidence>
<keyword evidence="3" id="KW-1185">Reference proteome</keyword>
<feature type="compositionally biased region" description="Low complexity" evidence="1">
    <location>
        <begin position="302"/>
        <end position="312"/>
    </location>
</feature>
<feature type="compositionally biased region" description="Polar residues" evidence="1">
    <location>
        <begin position="53"/>
        <end position="66"/>
    </location>
</feature>
<comment type="caution">
    <text evidence="2">The sequence shown here is derived from an EMBL/GenBank/DDBJ whole genome shotgun (WGS) entry which is preliminary data.</text>
</comment>
<dbReference type="EMBL" id="SFCI01002107">
    <property type="protein sequence ID" value="TFY74401.1"/>
    <property type="molecule type" value="Genomic_DNA"/>
</dbReference>
<evidence type="ECO:0000313" key="3">
    <source>
        <dbReference type="Proteomes" id="UP000298061"/>
    </source>
</evidence>
<name>A0A4Y9ZKN1_9AGAM</name>
<feature type="region of interest" description="Disordered" evidence="1">
    <location>
        <begin position="238"/>
        <end position="381"/>
    </location>
</feature>
<accession>A0A4Y9ZKN1</accession>
<protein>
    <submittedName>
        <fullName evidence="2">Uncharacterized protein</fullName>
    </submittedName>
</protein>
<reference evidence="2 3" key="1">
    <citation type="submission" date="2019-02" db="EMBL/GenBank/DDBJ databases">
        <title>Genome sequencing of the rare red list fungi Hericium alpestre (H. flagellum).</title>
        <authorList>
            <person name="Buettner E."/>
            <person name="Kellner H."/>
        </authorList>
    </citation>
    <scope>NUCLEOTIDE SEQUENCE [LARGE SCALE GENOMIC DNA]</scope>
    <source>
        <strain evidence="2 3">DSM 108284</strain>
    </source>
</reference>
<feature type="compositionally biased region" description="Basic and acidic residues" evidence="1">
    <location>
        <begin position="332"/>
        <end position="346"/>
    </location>
</feature>
<feature type="compositionally biased region" description="Basic and acidic residues" evidence="1">
    <location>
        <begin position="156"/>
        <end position="180"/>
    </location>
</feature>
<organism evidence="2 3">
    <name type="scientific">Hericium alpestre</name>
    <dbReference type="NCBI Taxonomy" id="135208"/>
    <lineage>
        <taxon>Eukaryota</taxon>
        <taxon>Fungi</taxon>
        <taxon>Dikarya</taxon>
        <taxon>Basidiomycota</taxon>
        <taxon>Agaricomycotina</taxon>
        <taxon>Agaricomycetes</taxon>
        <taxon>Russulales</taxon>
        <taxon>Hericiaceae</taxon>
        <taxon>Hericium</taxon>
    </lineage>
</organism>
<sequence length="434" mass="45453">MGKNKCTAKAAWRAAAAASIAASTTGPVPSLVAPVTAHDTPTAIDMKEPTPAPTQQPCDVPTQNACLTPRTSSLASNATSASPSNTPTSRSHPAPPFANEREPDRNPIPTTHEPGETRNERPQLAARTTSPASPTPTATPHGSLATPHSTIPPASTDRHRDGHPAVTEHELCEARNERPRPAPCTALPASHMPTATPHNNLAQPRRIVRPSAVENELQEGLGPWMDRVCTASDAYGEGTHTVCTTAPHAPRPHSPTPRDSTSPPSNTTRSPAAVSALADLAGAHTGAAHDARGPNARTAPHTTSLASRTRTAAPRDVPAPPSNTTQPSETADEPRSHDAACEDVLHAHTVPRAPRSEQPTSPRDVPIPAHNNAKTSALGFEPGKPQAAAVLLFKEPDGKLLDPVHLKEIVATALRDGHAAGLKEGRNHYETKRG</sequence>
<feature type="region of interest" description="Disordered" evidence="1">
    <location>
        <begin position="20"/>
        <end position="204"/>
    </location>
</feature>
<dbReference type="AlphaFoldDB" id="A0A4Y9ZKN1"/>
<dbReference type="Proteomes" id="UP000298061">
    <property type="component" value="Unassembled WGS sequence"/>
</dbReference>
<gene>
    <name evidence="2" type="ORF">EWM64_g9611</name>
</gene>
<proteinExistence type="predicted"/>
<feature type="compositionally biased region" description="Low complexity" evidence="1">
    <location>
        <begin position="257"/>
        <end position="283"/>
    </location>
</feature>
<feature type="compositionally biased region" description="Low complexity" evidence="1">
    <location>
        <begin position="125"/>
        <end position="140"/>
    </location>
</feature>
<dbReference type="PRINTS" id="PR01217">
    <property type="entry name" value="PRICHEXTENSN"/>
</dbReference>
<evidence type="ECO:0000256" key="1">
    <source>
        <dbReference type="SAM" id="MobiDB-lite"/>
    </source>
</evidence>
<feature type="compositionally biased region" description="Low complexity" evidence="1">
    <location>
        <begin position="70"/>
        <end position="91"/>
    </location>
</feature>